<evidence type="ECO:0000256" key="10">
    <source>
        <dbReference type="ARBA" id="ARBA00023180"/>
    </source>
</evidence>
<dbReference type="EC" id="1.1.1.34" evidence="12"/>
<evidence type="ECO:0000256" key="4">
    <source>
        <dbReference type="ARBA" id="ARBA00022692"/>
    </source>
</evidence>
<keyword evidence="5 12" id="KW-0256">Endoplasmic reticulum</keyword>
<dbReference type="NCBIfam" id="TIGR00920">
    <property type="entry name" value="2A060605"/>
    <property type="match status" value="1"/>
</dbReference>
<comment type="caution">
    <text evidence="15">The sequence shown here is derived from an EMBL/GenBank/DDBJ whole genome shotgun (WGS) entry which is preliminary data.</text>
</comment>
<evidence type="ECO:0000256" key="13">
    <source>
        <dbReference type="SAM" id="MobiDB-lite"/>
    </source>
</evidence>
<dbReference type="GO" id="GO:0050661">
    <property type="term" value="F:NADP binding"/>
    <property type="evidence" value="ECO:0007669"/>
    <property type="project" value="InterPro"/>
</dbReference>
<keyword evidence="9 12" id="KW-0472">Membrane</keyword>
<dbReference type="InterPro" id="IPR004554">
    <property type="entry name" value="HMG_CoA_Rdtase_eu_arc"/>
</dbReference>
<dbReference type="OrthoDB" id="310654at2759"/>
<dbReference type="SUPFAM" id="SSF56542">
    <property type="entry name" value="Substrate-binding domain of HMG-CoA reductase"/>
    <property type="match status" value="1"/>
</dbReference>
<dbReference type="AlphaFoldDB" id="A0A1D1UWI6"/>
<dbReference type="GO" id="GO:0008299">
    <property type="term" value="P:isoprenoid biosynthetic process"/>
    <property type="evidence" value="ECO:0007669"/>
    <property type="project" value="InterPro"/>
</dbReference>
<keyword evidence="16" id="KW-1185">Reference proteome</keyword>
<dbReference type="GO" id="GO:0015936">
    <property type="term" value="P:coenzyme A metabolic process"/>
    <property type="evidence" value="ECO:0007669"/>
    <property type="project" value="InterPro"/>
</dbReference>
<name>A0A1D1UWI6_RAMVA</name>
<evidence type="ECO:0000256" key="5">
    <source>
        <dbReference type="ARBA" id="ARBA00022824"/>
    </source>
</evidence>
<keyword evidence="7 12" id="KW-1133">Transmembrane helix</keyword>
<dbReference type="InterPro" id="IPR009023">
    <property type="entry name" value="HMG_CoA_Rdtase_NAD(P)-bd_sf"/>
</dbReference>
<dbReference type="Gene3D" id="3.90.770.10">
    <property type="entry name" value="3-hydroxy-3-methylglutaryl-coenzyme A Reductase, Chain A, domain 2"/>
    <property type="match status" value="1"/>
</dbReference>
<evidence type="ECO:0000256" key="9">
    <source>
        <dbReference type="ARBA" id="ARBA00023136"/>
    </source>
</evidence>
<dbReference type="STRING" id="947166.A0A1D1UWI6"/>
<dbReference type="CDD" id="cd00643">
    <property type="entry name" value="HMG-CoA_reductase_classI"/>
    <property type="match status" value="1"/>
</dbReference>
<dbReference type="PROSITE" id="PS50065">
    <property type="entry name" value="HMG_COA_REDUCTASE_4"/>
    <property type="match status" value="1"/>
</dbReference>
<evidence type="ECO:0000313" key="16">
    <source>
        <dbReference type="Proteomes" id="UP000186922"/>
    </source>
</evidence>
<proteinExistence type="inferred from homology"/>
<dbReference type="GO" id="GO:0004420">
    <property type="term" value="F:hydroxymethylglutaryl-CoA reductase (NADPH) activity"/>
    <property type="evidence" value="ECO:0007669"/>
    <property type="project" value="UniProtKB-EC"/>
</dbReference>
<dbReference type="PROSITE" id="PS50156">
    <property type="entry name" value="SSD"/>
    <property type="match status" value="1"/>
</dbReference>
<dbReference type="Pfam" id="PF12349">
    <property type="entry name" value="Sterol-sensing"/>
    <property type="match status" value="1"/>
</dbReference>
<protein>
    <recommendedName>
        <fullName evidence="12">3-hydroxy-3-methylglutaryl coenzyme A reductase</fullName>
        <shortName evidence="12">HMG-CoA reductase</shortName>
        <ecNumber evidence="12">1.1.1.34</ecNumber>
    </recommendedName>
</protein>
<evidence type="ECO:0000256" key="11">
    <source>
        <dbReference type="ARBA" id="ARBA00049909"/>
    </source>
</evidence>
<dbReference type="GO" id="GO:0005789">
    <property type="term" value="C:endoplasmic reticulum membrane"/>
    <property type="evidence" value="ECO:0007669"/>
    <property type="project" value="UniProtKB-SubCell"/>
</dbReference>
<reference evidence="15 16" key="1">
    <citation type="journal article" date="2016" name="Nat. Commun.">
        <title>Extremotolerant tardigrade genome and improved radiotolerance of human cultured cells by tardigrade-unique protein.</title>
        <authorList>
            <person name="Hashimoto T."/>
            <person name="Horikawa D.D."/>
            <person name="Saito Y."/>
            <person name="Kuwahara H."/>
            <person name="Kozuka-Hata H."/>
            <person name="Shin-I T."/>
            <person name="Minakuchi Y."/>
            <person name="Ohishi K."/>
            <person name="Motoyama A."/>
            <person name="Aizu T."/>
            <person name="Enomoto A."/>
            <person name="Kondo K."/>
            <person name="Tanaka S."/>
            <person name="Hara Y."/>
            <person name="Koshikawa S."/>
            <person name="Sagara H."/>
            <person name="Miura T."/>
            <person name="Yokobori S."/>
            <person name="Miyagawa K."/>
            <person name="Suzuki Y."/>
            <person name="Kubo T."/>
            <person name="Oyama M."/>
            <person name="Kohara Y."/>
            <person name="Fujiyama A."/>
            <person name="Arakawa K."/>
            <person name="Katayama T."/>
            <person name="Toyoda A."/>
            <person name="Kunieda T."/>
        </authorList>
    </citation>
    <scope>NUCLEOTIDE SEQUENCE [LARGE SCALE GENOMIC DNA]</scope>
    <source>
        <strain evidence="15 16">YOKOZUNA-1</strain>
    </source>
</reference>
<dbReference type="PROSITE" id="PS00066">
    <property type="entry name" value="HMG_COA_REDUCTASE_1"/>
    <property type="match status" value="1"/>
</dbReference>
<dbReference type="InterPro" id="IPR023076">
    <property type="entry name" value="HMG_CoA_Rdtase_CS"/>
</dbReference>
<dbReference type="EMBL" id="BDGG01000002">
    <property type="protein sequence ID" value="GAU93841.1"/>
    <property type="molecule type" value="Genomic_DNA"/>
</dbReference>
<evidence type="ECO:0000256" key="1">
    <source>
        <dbReference type="ARBA" id="ARBA00004477"/>
    </source>
</evidence>
<dbReference type="SUPFAM" id="SSF55035">
    <property type="entry name" value="NAD-binding domain of HMG-CoA reductase"/>
    <property type="match status" value="1"/>
</dbReference>
<dbReference type="InterPro" id="IPR000731">
    <property type="entry name" value="SSD"/>
</dbReference>
<comment type="subcellular location">
    <subcellularLocation>
        <location evidence="1 12">Endoplasmic reticulum membrane</location>
        <topology evidence="1 12">Multi-pass membrane protein</topology>
    </subcellularLocation>
</comment>
<dbReference type="Gene3D" id="1.10.3270.10">
    <property type="entry name" value="HMGR, N-terminal domain"/>
    <property type="match status" value="1"/>
</dbReference>
<accession>A0A1D1UWI6</accession>
<keyword evidence="4 12" id="KW-0812">Transmembrane</keyword>
<dbReference type="InterPro" id="IPR002202">
    <property type="entry name" value="HMG_CoA_Rdtase"/>
</dbReference>
<comment type="similarity">
    <text evidence="3 12">Belongs to the HMG-CoA reductase family.</text>
</comment>
<dbReference type="NCBIfam" id="TIGR00533">
    <property type="entry name" value="HMG_CoA_R_NADP"/>
    <property type="match status" value="1"/>
</dbReference>
<evidence type="ECO:0000256" key="3">
    <source>
        <dbReference type="ARBA" id="ARBA00007661"/>
    </source>
</evidence>
<evidence type="ECO:0000256" key="2">
    <source>
        <dbReference type="ARBA" id="ARBA00005084"/>
    </source>
</evidence>
<dbReference type="GO" id="GO:0016126">
    <property type="term" value="P:sterol biosynthetic process"/>
    <property type="evidence" value="ECO:0007669"/>
    <property type="project" value="TreeGrafter"/>
</dbReference>
<keyword evidence="6 12" id="KW-0521">NADP</keyword>
<dbReference type="FunFam" id="3.30.70.420:FF:000001">
    <property type="entry name" value="3-hydroxy-3-methylglutaryl coenzyme A reductase"/>
    <property type="match status" value="1"/>
</dbReference>
<dbReference type="InterPro" id="IPR023282">
    <property type="entry name" value="HMG_CoA_Rdtase_N"/>
</dbReference>
<dbReference type="InterPro" id="IPR004816">
    <property type="entry name" value="HMG_CoA_Rdtase_metazoan"/>
</dbReference>
<organism evidence="15 16">
    <name type="scientific">Ramazzottius varieornatus</name>
    <name type="common">Water bear</name>
    <name type="synonym">Tardigrade</name>
    <dbReference type="NCBI Taxonomy" id="947166"/>
    <lineage>
        <taxon>Eukaryota</taxon>
        <taxon>Metazoa</taxon>
        <taxon>Ecdysozoa</taxon>
        <taxon>Tardigrada</taxon>
        <taxon>Eutardigrada</taxon>
        <taxon>Parachela</taxon>
        <taxon>Hypsibioidea</taxon>
        <taxon>Ramazzottiidae</taxon>
        <taxon>Ramazzottius</taxon>
    </lineage>
</organism>
<keyword evidence="8 12" id="KW-0560">Oxidoreductase</keyword>
<evidence type="ECO:0000256" key="6">
    <source>
        <dbReference type="ARBA" id="ARBA00022857"/>
    </source>
</evidence>
<dbReference type="InterPro" id="IPR009029">
    <property type="entry name" value="HMG_CoA_Rdtase_sub-bd_dom_sf"/>
</dbReference>
<dbReference type="Proteomes" id="UP000186922">
    <property type="component" value="Unassembled WGS sequence"/>
</dbReference>
<dbReference type="PROSITE" id="PS00318">
    <property type="entry name" value="HMG_COA_REDUCTASE_2"/>
    <property type="match status" value="1"/>
</dbReference>
<dbReference type="Pfam" id="PF00368">
    <property type="entry name" value="HMG-CoA_red"/>
    <property type="match status" value="1"/>
</dbReference>
<evidence type="ECO:0000259" key="14">
    <source>
        <dbReference type="PROSITE" id="PS50156"/>
    </source>
</evidence>
<dbReference type="GO" id="GO:0005778">
    <property type="term" value="C:peroxisomal membrane"/>
    <property type="evidence" value="ECO:0007669"/>
    <property type="project" value="TreeGrafter"/>
</dbReference>
<feature type="domain" description="SSD" evidence="14">
    <location>
        <begin position="62"/>
        <end position="220"/>
    </location>
</feature>
<evidence type="ECO:0000256" key="12">
    <source>
        <dbReference type="RuleBase" id="RU361219"/>
    </source>
</evidence>
<evidence type="ECO:0000256" key="8">
    <source>
        <dbReference type="ARBA" id="ARBA00023002"/>
    </source>
</evidence>
<sequence>MLSSVFYKYGLFCTKHAWEAIVLIVTLTLSVTSLTFFGDSTVSRICDWNFRCPEQEAMHSSEIIILSIGRCLAAAYIYLQFRKLSTLGSKYVLGLAGFLSIFFSVVCSAGLVHLLGYELQGLGDSLPFFLLLLDLSKVTALAQYAIGVTTQESNVKESVARGMAILGPNLTLDTAVEVLVMGIGCLSGIPMLEVNCCFGCISLAVNYVVFMTFFPGSLYLILEITRSGQTSPWPSVKKMDFDSPPNPVAQRVKLIMSGGLVLVYVYSHLANQLVTTSSFEKDLLDIEQRTLTPTLPLWKFYLQSFGNVTTQQLISYICVLFLSVKYVFWDAVVEVGPKSPSHVKHSPVDESPSRIGTVKTVTIADPPVQESSQRTPRPRRFTVGEDDEEMILPCMLDCSVQTDDEVLRKKSPPASPRPSEASVIALKNNGLSELTDEEVVALVPKYLLDRKLEEELGDKTRAVKIRRMLTAKSPAVARPEAFDDIPFENYDYARVHGQCCEMVNGYIPLPLGIAGPLSLNGKEYQIPLATTEGVLVASINRGLSAIRQSGGAKAFLRGDGMTRAPVVSMPDGEGVDQIIRWIEADGFREIKQAFDSTSRFARLDSIKTVQEGRNLHLRFKARTGDAMGMNMLCKGTERGLQVLQQHFPEMQVIALSGNYCTDKKAAAINWIEGRGKSVVCVAHIPEAVLTKVLKTTAKKLVQLNVKKNFNGSSMAGTIGGNNAQAANIVTAMYLATGQDAAQSIVSSNCFTNMEIVEDKPGDLYVSVTMPSIEVGTVGGGTNLPAQAACLEILGLRGAHPTTPGKNAQTLAQVVAATVLAGELSLMSSLVEGTLVKSHMTHNRSKIDISRESLASRGQGDSPSGQLLEVPRS</sequence>
<feature type="transmembrane region" description="Helical" evidence="12">
    <location>
        <begin position="204"/>
        <end position="222"/>
    </location>
</feature>
<comment type="pathway">
    <text evidence="2 12">Metabolic intermediate biosynthesis; (R)-mevalonate biosynthesis; (R)-mevalonate from acetyl-CoA: step 3/3.</text>
</comment>
<dbReference type="InterPro" id="IPR023074">
    <property type="entry name" value="HMG_CoA_Rdtase_cat_sf"/>
</dbReference>
<feature type="transmembrane region" description="Helical" evidence="12">
    <location>
        <begin position="58"/>
        <end position="79"/>
    </location>
</feature>
<comment type="catalytic activity">
    <reaction evidence="11">
        <text>(R)-mevalonate + 2 NADP(+) + CoA = (3S)-3-hydroxy-3-methylglutaryl-CoA + 2 NADPH + 2 H(+)</text>
        <dbReference type="Rhea" id="RHEA:15989"/>
        <dbReference type="ChEBI" id="CHEBI:15378"/>
        <dbReference type="ChEBI" id="CHEBI:36464"/>
        <dbReference type="ChEBI" id="CHEBI:43074"/>
        <dbReference type="ChEBI" id="CHEBI:57287"/>
        <dbReference type="ChEBI" id="CHEBI:57783"/>
        <dbReference type="ChEBI" id="CHEBI:58349"/>
        <dbReference type="EC" id="1.1.1.34"/>
    </reaction>
    <physiologicalReaction direction="right-to-left" evidence="11">
        <dbReference type="Rhea" id="RHEA:15991"/>
    </physiologicalReaction>
</comment>
<dbReference type="InterPro" id="IPR053958">
    <property type="entry name" value="HMGCR/SNAP/NPC1-like_SSD"/>
</dbReference>
<feature type="transmembrane region" description="Helical" evidence="12">
    <location>
        <begin position="20"/>
        <end position="38"/>
    </location>
</feature>
<dbReference type="PRINTS" id="PR00071">
    <property type="entry name" value="HMGCOARDTASE"/>
</dbReference>
<feature type="transmembrane region" description="Helical" evidence="12">
    <location>
        <begin position="170"/>
        <end position="192"/>
    </location>
</feature>
<feature type="transmembrane region" description="Helical" evidence="12">
    <location>
        <begin position="91"/>
        <end position="116"/>
    </location>
</feature>
<evidence type="ECO:0000313" key="15">
    <source>
        <dbReference type="EMBL" id="GAU93841.1"/>
    </source>
</evidence>
<dbReference type="PANTHER" id="PTHR10572:SF24">
    <property type="entry name" value="3-HYDROXY-3-METHYLGLUTARYL-COENZYME A REDUCTASE"/>
    <property type="match status" value="1"/>
</dbReference>
<dbReference type="PANTHER" id="PTHR10572">
    <property type="entry name" value="3-HYDROXY-3-METHYLGLUTARYL-COENZYME A REDUCTASE"/>
    <property type="match status" value="1"/>
</dbReference>
<evidence type="ECO:0000256" key="7">
    <source>
        <dbReference type="ARBA" id="ARBA00022989"/>
    </source>
</evidence>
<dbReference type="UniPathway" id="UPA00058">
    <property type="reaction ID" value="UER00103"/>
</dbReference>
<feature type="region of interest" description="Disordered" evidence="13">
    <location>
        <begin position="847"/>
        <end position="872"/>
    </location>
</feature>
<dbReference type="Gene3D" id="3.30.70.420">
    <property type="entry name" value="Hydroxymethylglutaryl-CoA reductase, class I/II, NAD/NADP-binding domain"/>
    <property type="match status" value="1"/>
</dbReference>
<dbReference type="FunFam" id="3.90.770.10:FF:000001">
    <property type="entry name" value="3-hydroxy-3-methylglutaryl coenzyme A reductase"/>
    <property type="match status" value="1"/>
</dbReference>
<keyword evidence="10" id="KW-0325">Glycoprotein</keyword>
<gene>
    <name evidence="15" type="primary">RvY_05715</name>
    <name evidence="15" type="synonym">RvY_05715.1</name>
    <name evidence="15" type="ORF">RvY_05715-1</name>
</gene>